<accession>A0A813UQW3</accession>
<dbReference type="Gene3D" id="3.30.420.110">
    <property type="entry name" value="MutS, connector domain"/>
    <property type="match status" value="1"/>
</dbReference>
<dbReference type="SMART" id="SM00533">
    <property type="entry name" value="MUTSd"/>
    <property type="match status" value="1"/>
</dbReference>
<dbReference type="InterPro" id="IPR016151">
    <property type="entry name" value="DNA_mismatch_repair_MutS_N"/>
</dbReference>
<evidence type="ECO:0000256" key="1">
    <source>
        <dbReference type="ARBA" id="ARBA00006271"/>
    </source>
</evidence>
<dbReference type="GO" id="GO:0006298">
    <property type="term" value="P:mismatch repair"/>
    <property type="evidence" value="ECO:0007669"/>
    <property type="project" value="InterPro"/>
</dbReference>
<dbReference type="OrthoDB" id="10252754at2759"/>
<evidence type="ECO:0000313" key="11">
    <source>
        <dbReference type="Proteomes" id="UP000663879"/>
    </source>
</evidence>
<comment type="similarity">
    <text evidence="1 6 7">Belongs to the DNA mismatch repair MutS family.</text>
</comment>
<evidence type="ECO:0000256" key="7">
    <source>
        <dbReference type="RuleBase" id="RU003756"/>
    </source>
</evidence>
<dbReference type="PROSITE" id="PS00486">
    <property type="entry name" value="DNA_MISMATCH_REPAIR_2"/>
    <property type="match status" value="1"/>
</dbReference>
<dbReference type="GO" id="GO:0005524">
    <property type="term" value="F:ATP binding"/>
    <property type="evidence" value="ECO:0007669"/>
    <property type="project" value="UniProtKB-UniRule"/>
</dbReference>
<evidence type="ECO:0000313" key="10">
    <source>
        <dbReference type="EMBL" id="CAF0830983.1"/>
    </source>
</evidence>
<comment type="caution">
    <text evidence="10">The sequence shown here is derived from an EMBL/GenBank/DDBJ whole genome shotgun (WGS) entry which is preliminary data.</text>
</comment>
<dbReference type="GO" id="GO:0032301">
    <property type="term" value="C:MutSalpha complex"/>
    <property type="evidence" value="ECO:0007669"/>
    <property type="project" value="TreeGrafter"/>
</dbReference>
<dbReference type="PANTHER" id="PTHR11361">
    <property type="entry name" value="DNA MISMATCH REPAIR PROTEIN MUTS FAMILY MEMBER"/>
    <property type="match status" value="1"/>
</dbReference>
<feature type="compositionally biased region" description="Polar residues" evidence="8">
    <location>
        <begin position="15"/>
        <end position="25"/>
    </location>
</feature>
<dbReference type="FunFam" id="1.10.1420.10:FF:000005">
    <property type="entry name" value="DNA mismatch repair protein"/>
    <property type="match status" value="1"/>
</dbReference>
<keyword evidence="5 6" id="KW-0238">DNA-binding</keyword>
<dbReference type="FunFam" id="3.40.1170.10:FF:000002">
    <property type="entry name" value="DNA mismatch repair protein"/>
    <property type="match status" value="1"/>
</dbReference>
<organism evidence="10 11">
    <name type="scientific">Brachionus calyciflorus</name>
    <dbReference type="NCBI Taxonomy" id="104777"/>
    <lineage>
        <taxon>Eukaryota</taxon>
        <taxon>Metazoa</taxon>
        <taxon>Spiralia</taxon>
        <taxon>Gnathifera</taxon>
        <taxon>Rotifera</taxon>
        <taxon>Eurotatoria</taxon>
        <taxon>Monogononta</taxon>
        <taxon>Pseudotrocha</taxon>
        <taxon>Ploima</taxon>
        <taxon>Brachionidae</taxon>
        <taxon>Brachionus</taxon>
    </lineage>
</organism>
<comment type="function">
    <text evidence="6 7">Component of the post-replicative DNA mismatch repair system (MMR).</text>
</comment>
<feature type="compositionally biased region" description="Low complexity" evidence="8">
    <location>
        <begin position="165"/>
        <end position="176"/>
    </location>
</feature>
<dbReference type="Pfam" id="PF05188">
    <property type="entry name" value="MutS_II"/>
    <property type="match status" value="1"/>
</dbReference>
<dbReference type="SMART" id="SM00534">
    <property type="entry name" value="MUTSac"/>
    <property type="match status" value="1"/>
</dbReference>
<dbReference type="InterPro" id="IPR036187">
    <property type="entry name" value="DNA_mismatch_repair_MutS_sf"/>
</dbReference>
<feature type="region of interest" description="Disordered" evidence="8">
    <location>
        <begin position="13"/>
        <end position="50"/>
    </location>
</feature>
<dbReference type="InterPro" id="IPR036678">
    <property type="entry name" value="MutS_con_dom_sf"/>
</dbReference>
<evidence type="ECO:0000256" key="4">
    <source>
        <dbReference type="ARBA" id="ARBA00022840"/>
    </source>
</evidence>
<dbReference type="GO" id="GO:0140664">
    <property type="term" value="F:ATP-dependent DNA damage sensor activity"/>
    <property type="evidence" value="ECO:0007669"/>
    <property type="project" value="InterPro"/>
</dbReference>
<dbReference type="InterPro" id="IPR027417">
    <property type="entry name" value="P-loop_NTPase"/>
</dbReference>
<dbReference type="AlphaFoldDB" id="A0A813UQW3"/>
<dbReference type="InterPro" id="IPR007695">
    <property type="entry name" value="DNA_mismatch_repair_MutS-lik_N"/>
</dbReference>
<evidence type="ECO:0000256" key="5">
    <source>
        <dbReference type="ARBA" id="ARBA00023125"/>
    </source>
</evidence>
<dbReference type="InterPro" id="IPR007861">
    <property type="entry name" value="DNA_mismatch_repair_MutS_clamp"/>
</dbReference>
<dbReference type="Proteomes" id="UP000663879">
    <property type="component" value="Unassembled WGS sequence"/>
</dbReference>
<evidence type="ECO:0000256" key="8">
    <source>
        <dbReference type="SAM" id="MobiDB-lite"/>
    </source>
</evidence>
<feature type="compositionally biased region" description="Acidic residues" evidence="8">
    <location>
        <begin position="125"/>
        <end position="135"/>
    </location>
</feature>
<dbReference type="NCBIfam" id="NF003810">
    <property type="entry name" value="PRK05399.1"/>
    <property type="match status" value="1"/>
</dbReference>
<dbReference type="Pfam" id="PF01624">
    <property type="entry name" value="MutS_I"/>
    <property type="match status" value="1"/>
</dbReference>
<feature type="compositionally biased region" description="Basic and acidic residues" evidence="8">
    <location>
        <begin position="93"/>
        <end position="124"/>
    </location>
</feature>
<dbReference type="Pfam" id="PF00488">
    <property type="entry name" value="MutS_V"/>
    <property type="match status" value="1"/>
</dbReference>
<dbReference type="GO" id="GO:0030983">
    <property type="term" value="F:mismatched DNA binding"/>
    <property type="evidence" value="ECO:0007669"/>
    <property type="project" value="UniProtKB-UniRule"/>
</dbReference>
<gene>
    <name evidence="10" type="ORF">OXX778_LOCUS7964</name>
</gene>
<evidence type="ECO:0000256" key="3">
    <source>
        <dbReference type="ARBA" id="ARBA00022763"/>
    </source>
</evidence>
<name>A0A813UQW3_9BILA</name>
<dbReference type="InterPro" id="IPR007696">
    <property type="entry name" value="DNA_mismatch_repair_MutS_core"/>
</dbReference>
<dbReference type="Pfam" id="PF05190">
    <property type="entry name" value="MutS_IV"/>
    <property type="match status" value="1"/>
</dbReference>
<dbReference type="Gene3D" id="3.40.50.300">
    <property type="entry name" value="P-loop containing nucleotide triphosphate hydrolases"/>
    <property type="match status" value="1"/>
</dbReference>
<keyword evidence="3 6" id="KW-0227">DNA damage</keyword>
<dbReference type="EMBL" id="CAJNOC010001060">
    <property type="protein sequence ID" value="CAF0830983.1"/>
    <property type="molecule type" value="Genomic_DNA"/>
</dbReference>
<dbReference type="PIRSF" id="PIRSF037677">
    <property type="entry name" value="DNA_mis_repair_Msh6"/>
    <property type="match status" value="1"/>
</dbReference>
<dbReference type="FunFam" id="3.40.50.300:FF:000645">
    <property type="entry name" value="DNA mismatch repair protein"/>
    <property type="match status" value="1"/>
</dbReference>
<dbReference type="PANTHER" id="PTHR11361:SF148">
    <property type="entry name" value="DNA MISMATCH REPAIR PROTEIN MSH6"/>
    <property type="match status" value="1"/>
</dbReference>
<proteinExistence type="inferred from homology"/>
<reference evidence="10" key="1">
    <citation type="submission" date="2021-02" db="EMBL/GenBank/DDBJ databases">
        <authorList>
            <person name="Nowell W R."/>
        </authorList>
    </citation>
    <scope>NUCLEOTIDE SEQUENCE</scope>
    <source>
        <strain evidence="10">Ploen Becks lab</strain>
    </source>
</reference>
<dbReference type="SUPFAM" id="SSF55271">
    <property type="entry name" value="DNA repair protein MutS, domain I"/>
    <property type="match status" value="1"/>
</dbReference>
<dbReference type="Pfam" id="PF05192">
    <property type="entry name" value="MutS_III"/>
    <property type="match status" value="1"/>
</dbReference>
<feature type="compositionally biased region" description="Basic and acidic residues" evidence="8">
    <location>
        <begin position="27"/>
        <end position="50"/>
    </location>
</feature>
<feature type="region of interest" description="Disordered" evidence="8">
    <location>
        <begin position="71"/>
        <end position="178"/>
    </location>
</feature>
<dbReference type="InterPro" id="IPR000432">
    <property type="entry name" value="DNA_mismatch_repair_MutS_C"/>
</dbReference>
<keyword evidence="11" id="KW-1185">Reference proteome</keyword>
<dbReference type="InterPro" id="IPR017261">
    <property type="entry name" value="DNA_mismatch_repair_MutS/MSH"/>
</dbReference>
<protein>
    <recommendedName>
        <fullName evidence="6">DNA mismatch repair protein</fullName>
    </recommendedName>
</protein>
<keyword evidence="6 7" id="KW-0234">DNA repair</keyword>
<evidence type="ECO:0000256" key="2">
    <source>
        <dbReference type="ARBA" id="ARBA00022741"/>
    </source>
</evidence>
<keyword evidence="4 6" id="KW-0067">ATP-binding</keyword>
<dbReference type="InterPro" id="IPR045076">
    <property type="entry name" value="MutS"/>
</dbReference>
<sequence>MSNTLLNYFKKADNSNKTLLSSPSTALKKEPKQVASPKIEKENACPKEEKMDVEIYDDEEIIRPKIKRIIEAKDSPRVKRKRLMIASDSDSEPETKTKSKKKLDSSPEFQPKSEEESESNHDDSFINDDDEDDDEPKAKKKSLSTRAINSPKTPKSKPTKNKQETPSSSTKPSLSSFAANTDNDCSIEGKFKHFSYDFLQEDKIKDLNGRLKSDPNYDPRTLLVPESFKKTITPGLRQWWDLKQRNFDVIIFFKVGKFYELYHMDAVIAVKELGLTFMKGDYAHCGFPEVAFSRFADALVSKGYKVGRVEQTETPEMMAVRIKGTRQDKTVRREICRITTPGTKTFNVLDGEISNAFSQYLFSFIEKVGTNQEKRTRSFGVCFVDTTCGKVHIGQFQDDRNCSKFRTTLAQYPPAHILYERNNISKEAKSIVDYQSGIKEAINHEKEMFSASTLLRMLSEGDYFKEKGEFEWPEKFRQVLSDHDTLGLTAKIDFELAVNAMGGILWCLKNCLIDHEILSMKNIEIYNPVDNLITIDTKKHDLKKKFAKQKYMVLDSISLTNLEVFENNFDNTQSGTLYEKLDFCNTQFGKRLLKYWLVNPLCDHESINDRLDAIEDLKNLDEKLSYITEQLKNLPDLERLISKIHQLGNIAKDHPESRAIMYENDTYSKKKVEDFLTIITGFGIASKLFSSLKDLSSKSNLLKTILTIIKTEDAGKKLGFPNLNELLEKYKNSFNAEEAKKSGRIIPSEGFNQDYDTAVKDINKIVRDLDKYLNEQKKQFNCSTICYFGTSRNRYQLEIPENKCKNLPNDYELTSSKKGFKRYWNDELKDLIALLTDAEERKEKALRDNMKCLFKDFDKHFNVWNRAVQCLAILDVLVSLTQYVRNSEFDMCRPDIVMLDDDESNDRLSPFIEIKNGRHPCLGKTFSGDFIPNDLVIGYEDAEAKWQKNPLVVVTGPNMGGKSTLMRQVGLIVILAQMGCYVPAEKCRLSPVDRIFTRIGASDKILAGESTFYLELSETASILHHASKHSLVLMDELGRGTATFDGTAIAYSVVKELAQNLNCRTLFSTHYHHLVEEFSDKDNVSMGHMQCMVNDDDQSITFLYKFGQGACPKSHGFNAARLADVPEEIIKLGSTKSVEFENFTKKIQLLKKLMHLKKKEEVTDITEKFKNL</sequence>
<dbReference type="SUPFAM" id="SSF48334">
    <property type="entry name" value="DNA repair protein MutS, domain III"/>
    <property type="match status" value="1"/>
</dbReference>
<dbReference type="Gene3D" id="3.40.1170.10">
    <property type="entry name" value="DNA repair protein MutS, domain I"/>
    <property type="match status" value="1"/>
</dbReference>
<keyword evidence="2 6" id="KW-0547">Nucleotide-binding</keyword>
<evidence type="ECO:0000256" key="6">
    <source>
        <dbReference type="PIRNR" id="PIRNR037677"/>
    </source>
</evidence>
<dbReference type="InterPro" id="IPR007860">
    <property type="entry name" value="DNA_mmatch_repair_MutS_con_dom"/>
</dbReference>
<feature type="domain" description="DNA mismatch repair proteins mutS family" evidence="9">
    <location>
        <begin position="1030"/>
        <end position="1046"/>
    </location>
</feature>
<dbReference type="Gene3D" id="1.10.1420.10">
    <property type="match status" value="2"/>
</dbReference>
<evidence type="ECO:0000259" key="9">
    <source>
        <dbReference type="PROSITE" id="PS00486"/>
    </source>
</evidence>
<dbReference type="SUPFAM" id="SSF52540">
    <property type="entry name" value="P-loop containing nucleoside triphosphate hydrolases"/>
    <property type="match status" value="1"/>
</dbReference>